<proteinExistence type="predicted"/>
<feature type="compositionally biased region" description="Pro residues" evidence="1">
    <location>
        <begin position="24"/>
        <end position="35"/>
    </location>
</feature>
<comment type="caution">
    <text evidence="2">The sequence shown here is derived from an EMBL/GenBank/DDBJ whole genome shotgun (WGS) entry which is preliminary data.</text>
</comment>
<dbReference type="PROSITE" id="PS51257">
    <property type="entry name" value="PROKAR_LIPOPROTEIN"/>
    <property type="match status" value="1"/>
</dbReference>
<gene>
    <name evidence="2" type="ORF">Q0812_03875</name>
</gene>
<sequence length="192" mass="20735">MRRVILAAGLAALALAACEERRPPQPGETPAPEAPRAPSLNGFAYSASGDISGFFLPVSDVVIGDQALDHLFIGRASDFSDWQGGQRSDTFAPIMFEFEDRASELVTNEMGQEVRTNRPRVLPDAYAVSDDAIRFTGQHPTLGVVSFEGRLDTDALNQARRAIGSSQTVLTGALRVGERTFEGQSFVWYGGD</sequence>
<accession>A0ABT8SJ53</accession>
<evidence type="ECO:0000256" key="1">
    <source>
        <dbReference type="SAM" id="MobiDB-lite"/>
    </source>
</evidence>
<dbReference type="Proteomes" id="UP001169063">
    <property type="component" value="Unassembled WGS sequence"/>
</dbReference>
<evidence type="ECO:0000313" key="3">
    <source>
        <dbReference type="Proteomes" id="UP001169063"/>
    </source>
</evidence>
<name>A0ABT8SJ53_9CAUL</name>
<organism evidence="2 3">
    <name type="scientific">Peiella sedimenti</name>
    <dbReference type="NCBI Taxonomy" id="3061083"/>
    <lineage>
        <taxon>Bacteria</taxon>
        <taxon>Pseudomonadati</taxon>
        <taxon>Pseudomonadota</taxon>
        <taxon>Alphaproteobacteria</taxon>
        <taxon>Caulobacterales</taxon>
        <taxon>Caulobacteraceae</taxon>
        <taxon>Peiella</taxon>
    </lineage>
</organism>
<reference evidence="2" key="1">
    <citation type="submission" date="2023-07" db="EMBL/GenBank/DDBJ databases">
        <title>Brevundimonas soil sp. nov., isolated from the soil of chemical plant.</title>
        <authorList>
            <person name="Wu N."/>
        </authorList>
    </citation>
    <scope>NUCLEOTIDE SEQUENCE</scope>
    <source>
        <strain evidence="2">XZ-24</strain>
    </source>
</reference>
<evidence type="ECO:0000313" key="2">
    <source>
        <dbReference type="EMBL" id="MDO1558564.1"/>
    </source>
</evidence>
<feature type="region of interest" description="Disordered" evidence="1">
    <location>
        <begin position="20"/>
        <end position="39"/>
    </location>
</feature>
<dbReference type="EMBL" id="JAUKTR010000001">
    <property type="protein sequence ID" value="MDO1558564.1"/>
    <property type="molecule type" value="Genomic_DNA"/>
</dbReference>
<dbReference type="RefSeq" id="WP_302108973.1">
    <property type="nucleotide sequence ID" value="NZ_JAUKTR010000001.1"/>
</dbReference>
<keyword evidence="3" id="KW-1185">Reference proteome</keyword>
<protein>
    <submittedName>
        <fullName evidence="2">Uncharacterized protein</fullName>
    </submittedName>
</protein>